<reference evidence="1" key="1">
    <citation type="submission" date="2018-05" db="EMBL/GenBank/DDBJ databases">
        <authorList>
            <person name="Lanie J.A."/>
            <person name="Ng W.-L."/>
            <person name="Kazmierczak K.M."/>
            <person name="Andrzejewski T.M."/>
            <person name="Davidsen T.M."/>
            <person name="Wayne K.J."/>
            <person name="Tettelin H."/>
            <person name="Glass J.I."/>
            <person name="Rusch D."/>
            <person name="Podicherti R."/>
            <person name="Tsui H.-C.T."/>
            <person name="Winkler M.E."/>
        </authorList>
    </citation>
    <scope>NUCLEOTIDE SEQUENCE</scope>
</reference>
<dbReference type="AlphaFoldDB" id="A0A382SG86"/>
<protein>
    <submittedName>
        <fullName evidence="1">Uncharacterized protein</fullName>
    </submittedName>
</protein>
<proteinExistence type="predicted"/>
<dbReference type="EMBL" id="UINC01128455">
    <property type="protein sequence ID" value="SVD08217.1"/>
    <property type="molecule type" value="Genomic_DNA"/>
</dbReference>
<gene>
    <name evidence="1" type="ORF">METZ01_LOCUS361071</name>
</gene>
<accession>A0A382SG86</accession>
<evidence type="ECO:0000313" key="1">
    <source>
        <dbReference type="EMBL" id="SVD08217.1"/>
    </source>
</evidence>
<name>A0A382SG86_9ZZZZ</name>
<organism evidence="1">
    <name type="scientific">marine metagenome</name>
    <dbReference type="NCBI Taxonomy" id="408172"/>
    <lineage>
        <taxon>unclassified sequences</taxon>
        <taxon>metagenomes</taxon>
        <taxon>ecological metagenomes</taxon>
    </lineage>
</organism>
<sequence>MDVMYPHGYWLDQRGYGLNGRSICKSSHEKMSLRAVFFAI</sequence>